<sequence length="291" mass="33267">MKLIINMILILIISTGLIDTRNSTSRTQLLSNKKKISDLVKENDSTLIAKRKAHYMKYPERGNLTKDREGVHPKAKVPKGRKGEDNSGITLALGIDLAAGFSKSHQRQKIADAINADEDLRDWIIRVPTTRGEKARSWLKKEGNHSPIFNKNQMNQLYEFGYNFFIERAKKRLLGTTGYPIADVIPEHRLTETEFADLALNIADGDQDYLYELLADIAWNSGQFARGRQNHIARALKVEGDTLSRVDKQIIRLNALRILIHNRKIPTSRSGRINRLAWIDSKVDILRQNRY</sequence>
<dbReference type="Proteomes" id="UP000306229">
    <property type="component" value="Chromosome"/>
</dbReference>
<dbReference type="InterPro" id="IPR023347">
    <property type="entry name" value="Lysozyme_dom_sf"/>
</dbReference>
<dbReference type="GO" id="GO:0042742">
    <property type="term" value="P:defense response to bacterium"/>
    <property type="evidence" value="ECO:0007669"/>
    <property type="project" value="UniProtKB-KW"/>
</dbReference>
<organism evidence="4 5">
    <name type="scientific">Aureibaculum algae</name>
    <dbReference type="NCBI Taxonomy" id="2584122"/>
    <lineage>
        <taxon>Bacteria</taxon>
        <taxon>Pseudomonadati</taxon>
        <taxon>Bacteroidota</taxon>
        <taxon>Flavobacteriia</taxon>
        <taxon>Flavobacteriales</taxon>
        <taxon>Flavobacteriaceae</taxon>
        <taxon>Aureibaculum</taxon>
    </lineage>
</organism>
<proteinExistence type="predicted"/>
<evidence type="ECO:0000313" key="5">
    <source>
        <dbReference type="Proteomes" id="UP000306229"/>
    </source>
</evidence>
<dbReference type="KEGG" id="fbe:FF125_05760"/>
<gene>
    <name evidence="4" type="ORF">FF125_05760</name>
</gene>
<dbReference type="EMBL" id="CP040749">
    <property type="protein sequence ID" value="QCX37962.1"/>
    <property type="molecule type" value="Genomic_DNA"/>
</dbReference>
<feature type="region of interest" description="Disordered" evidence="3">
    <location>
        <begin position="63"/>
        <end position="83"/>
    </location>
</feature>
<evidence type="ECO:0000256" key="1">
    <source>
        <dbReference type="ARBA" id="ARBA00022529"/>
    </source>
</evidence>
<feature type="compositionally biased region" description="Basic and acidic residues" evidence="3">
    <location>
        <begin position="63"/>
        <end position="72"/>
    </location>
</feature>
<dbReference type="Gene3D" id="1.10.530.40">
    <property type="match status" value="1"/>
</dbReference>
<evidence type="ECO:0000256" key="2">
    <source>
        <dbReference type="ARBA" id="ARBA00022638"/>
    </source>
</evidence>
<dbReference type="GO" id="GO:0003796">
    <property type="term" value="F:lysozyme activity"/>
    <property type="evidence" value="ECO:0007669"/>
    <property type="project" value="InterPro"/>
</dbReference>
<protein>
    <submittedName>
        <fullName evidence="4">Uncharacterized protein</fullName>
    </submittedName>
</protein>
<dbReference type="RefSeq" id="WP_138948876.1">
    <property type="nucleotide sequence ID" value="NZ_CP040749.1"/>
</dbReference>
<keyword evidence="5" id="KW-1185">Reference proteome</keyword>
<dbReference type="AlphaFoldDB" id="A0A5B7TTH9"/>
<evidence type="ECO:0000256" key="3">
    <source>
        <dbReference type="SAM" id="MobiDB-lite"/>
    </source>
</evidence>
<name>A0A5B7TTH9_9FLAO</name>
<dbReference type="GO" id="GO:0031640">
    <property type="term" value="P:killing of cells of another organism"/>
    <property type="evidence" value="ECO:0007669"/>
    <property type="project" value="UniProtKB-KW"/>
</dbReference>
<accession>A0A5B7TTH9</accession>
<keyword evidence="1" id="KW-0929">Antimicrobial</keyword>
<reference evidence="4 5" key="1">
    <citation type="submission" date="2019-05" db="EMBL/GenBank/DDBJ databases">
        <title>Algicella ahnfeltiae gen. nov., sp. nov., a novel marine bacterium of the family Flavobacteriaceae isolated from a red alga.</title>
        <authorList>
            <person name="Nedashkovskaya O.I."/>
            <person name="Kukhlevskiy A.D."/>
            <person name="Kim S.-G."/>
            <person name="Zhukova N.V."/>
            <person name="Mikhailov V.V."/>
        </authorList>
    </citation>
    <scope>NUCLEOTIDE SEQUENCE [LARGE SCALE GENOMIC DNA]</scope>
    <source>
        <strain evidence="4 5">10Alg115</strain>
    </source>
</reference>
<evidence type="ECO:0000313" key="4">
    <source>
        <dbReference type="EMBL" id="QCX37962.1"/>
    </source>
</evidence>
<dbReference type="OrthoDB" id="9804204at2"/>
<keyword evidence="2" id="KW-0081">Bacteriolytic enzyme</keyword>